<reference evidence="4" key="1">
    <citation type="submission" date="2017-02" db="UniProtKB">
        <authorList>
            <consortium name="WormBaseParasite"/>
        </authorList>
    </citation>
    <scope>IDENTIFICATION</scope>
</reference>
<protein>
    <submittedName>
        <fullName evidence="4">Cyclin-dependent kinase 12 (inferred by orthology to a C. elegans protein)</fullName>
    </submittedName>
</protein>
<evidence type="ECO:0000313" key="3">
    <source>
        <dbReference type="Proteomes" id="UP000267096"/>
    </source>
</evidence>
<dbReference type="Proteomes" id="UP000267096">
    <property type="component" value="Unassembled WGS sequence"/>
</dbReference>
<gene>
    <name evidence="2" type="ORF">ASIM_LOCUS5544</name>
</gene>
<organism evidence="4">
    <name type="scientific">Anisakis simplex</name>
    <name type="common">Herring worm</name>
    <dbReference type="NCBI Taxonomy" id="6269"/>
    <lineage>
        <taxon>Eukaryota</taxon>
        <taxon>Metazoa</taxon>
        <taxon>Ecdysozoa</taxon>
        <taxon>Nematoda</taxon>
        <taxon>Chromadorea</taxon>
        <taxon>Rhabditida</taxon>
        <taxon>Spirurina</taxon>
        <taxon>Ascaridomorpha</taxon>
        <taxon>Ascaridoidea</taxon>
        <taxon>Anisakidae</taxon>
        <taxon>Anisakis</taxon>
        <taxon>Anisakis simplex complex</taxon>
    </lineage>
</organism>
<dbReference type="WBParaSite" id="ASIM_0000575101-mRNA-1">
    <property type="protein sequence ID" value="ASIM_0000575101-mRNA-1"/>
    <property type="gene ID" value="ASIM_0000575101"/>
</dbReference>
<evidence type="ECO:0000313" key="2">
    <source>
        <dbReference type="EMBL" id="VDK25709.1"/>
    </source>
</evidence>
<name>A0A0M3JDR1_ANISI</name>
<accession>A0A0M3JDR1</accession>
<sequence length="134" mass="15517">MYVSLSLRCVYLREAALDLLDRLLELDPRKRMTSRQALQHPWLKDLNPNAIEPPKLPDWQDCHEMWSKKQRKNRASGIMSAASTSSQSHSIPPPVQHHYSSRPSTSSSHQVRETKSYFLNFISQKGFFSLETFS</sequence>
<keyword evidence="3" id="KW-1185">Reference proteome</keyword>
<evidence type="ECO:0000313" key="4">
    <source>
        <dbReference type="WBParaSite" id="ASIM_0000575101-mRNA-1"/>
    </source>
</evidence>
<dbReference type="EMBL" id="UYRR01010967">
    <property type="protein sequence ID" value="VDK25709.1"/>
    <property type="molecule type" value="Genomic_DNA"/>
</dbReference>
<dbReference type="SUPFAM" id="SSF56112">
    <property type="entry name" value="Protein kinase-like (PK-like)"/>
    <property type="match status" value="1"/>
</dbReference>
<evidence type="ECO:0000256" key="1">
    <source>
        <dbReference type="SAM" id="MobiDB-lite"/>
    </source>
</evidence>
<feature type="compositionally biased region" description="Low complexity" evidence="1">
    <location>
        <begin position="75"/>
        <end position="90"/>
    </location>
</feature>
<dbReference type="OrthoDB" id="28397at2759"/>
<reference evidence="2 3" key="2">
    <citation type="submission" date="2018-11" db="EMBL/GenBank/DDBJ databases">
        <authorList>
            <consortium name="Pathogen Informatics"/>
        </authorList>
    </citation>
    <scope>NUCLEOTIDE SEQUENCE [LARGE SCALE GENOMIC DNA]</scope>
</reference>
<feature type="region of interest" description="Disordered" evidence="1">
    <location>
        <begin position="67"/>
        <end position="108"/>
    </location>
</feature>
<dbReference type="AlphaFoldDB" id="A0A0M3JDR1"/>
<dbReference type="Gene3D" id="1.10.510.10">
    <property type="entry name" value="Transferase(Phosphotransferase) domain 1"/>
    <property type="match status" value="1"/>
</dbReference>
<dbReference type="InterPro" id="IPR011009">
    <property type="entry name" value="Kinase-like_dom_sf"/>
</dbReference>
<proteinExistence type="predicted"/>